<dbReference type="InterPro" id="IPR037856">
    <property type="entry name" value="Sdc1/DPY30"/>
</dbReference>
<evidence type="ECO:0000313" key="13">
    <source>
        <dbReference type="Proteomes" id="UP000823561"/>
    </source>
</evidence>
<sequence>MDSEYLKTRLGKCLTEGLAEVAVQRPLDPIEYLAQWIYKYKENLDYEEKMSAYLAELEKEQARARDEAMHQKLLKEEEDKLREAQEGPKAEVEEEADSTPLSTLQERPKKSNPPKLEAVKEDQETPPPPETSTDTDTGSDAAQMPGATANLTSQIATEPSEESGSSALDAATGDKVLFEDALIG</sequence>
<feature type="region of interest" description="Disordered" evidence="11">
    <location>
        <begin position="62"/>
        <end position="184"/>
    </location>
</feature>
<dbReference type="AlphaFoldDB" id="A0AAV6FJV5"/>
<gene>
    <name evidence="12" type="ORF">AALO_G00278110</name>
</gene>
<evidence type="ECO:0000256" key="5">
    <source>
        <dbReference type="ARBA" id="ARBA00023069"/>
    </source>
</evidence>
<dbReference type="InterPro" id="IPR049630">
    <property type="entry name" value="DYDC-like_DD"/>
</dbReference>
<reference evidence="12" key="1">
    <citation type="submission" date="2020-10" db="EMBL/GenBank/DDBJ databases">
        <title>Chromosome-scale genome assembly of the Allis shad, Alosa alosa.</title>
        <authorList>
            <person name="Margot Z."/>
            <person name="Christophe K."/>
            <person name="Cabau C."/>
            <person name="Louis A."/>
            <person name="Berthelot C."/>
            <person name="Parey E."/>
            <person name="Roest Crollius H."/>
            <person name="Montfort J."/>
            <person name="Robinson-Rechavi M."/>
            <person name="Bucao C."/>
            <person name="Bouchez O."/>
            <person name="Gislard M."/>
            <person name="Lluch J."/>
            <person name="Milhes M."/>
            <person name="Lampietro C."/>
            <person name="Lopez Roques C."/>
            <person name="Donnadieu C."/>
            <person name="Braasch I."/>
            <person name="Desvignes T."/>
            <person name="Postlethwait J."/>
            <person name="Bobe J."/>
            <person name="Guiguen Y."/>
        </authorList>
    </citation>
    <scope>NUCLEOTIDE SEQUENCE</scope>
    <source>
        <strain evidence="12">M-15738</strain>
        <tissue evidence="12">Blood</tissue>
    </source>
</reference>
<evidence type="ECO:0000256" key="9">
    <source>
        <dbReference type="ARBA" id="ARBA00062391"/>
    </source>
</evidence>
<keyword evidence="5" id="KW-0969">Cilium</keyword>
<evidence type="ECO:0000256" key="7">
    <source>
        <dbReference type="ARBA" id="ARBA00023273"/>
    </source>
</evidence>
<dbReference type="PANTHER" id="PTHR23356">
    <property type="entry name" value="DPY30-RELATED"/>
    <property type="match status" value="1"/>
</dbReference>
<keyword evidence="3" id="KW-0963">Cytoplasm</keyword>
<comment type="caution">
    <text evidence="12">The sequence shown here is derived from an EMBL/GenBank/DDBJ whole genome shotgun (WGS) entry which is preliminary data.</text>
</comment>
<keyword evidence="7" id="KW-0966">Cell projection</keyword>
<dbReference type="Proteomes" id="UP000823561">
    <property type="component" value="Chromosome 22"/>
</dbReference>
<evidence type="ECO:0000256" key="2">
    <source>
        <dbReference type="ARBA" id="ARBA00010849"/>
    </source>
</evidence>
<evidence type="ECO:0000256" key="3">
    <source>
        <dbReference type="ARBA" id="ARBA00022490"/>
    </source>
</evidence>
<dbReference type="PANTHER" id="PTHR23356:SF16">
    <property type="entry name" value="DPY30 DOMAIN CONTAINING 2"/>
    <property type="match status" value="1"/>
</dbReference>
<comment type="subunit">
    <text evidence="9">Component of the axonemal radial spoke complex 1 (RS1), at least composed of spoke head proteins RSPH1, RSPH3, RSPH9 and the cilia-specific component RSPH4A or sperm-specific component RSPH6A, spoke stalk proteins RSPH14, DNAJB13, DYDC1, ROPN1L and NME5, and the anchor protein IQUB. Interacts with SH3GL3.</text>
</comment>
<evidence type="ECO:0000256" key="6">
    <source>
        <dbReference type="ARBA" id="ARBA00023212"/>
    </source>
</evidence>
<dbReference type="EMBL" id="JADWDJ010000022">
    <property type="protein sequence ID" value="KAG5262719.1"/>
    <property type="molecule type" value="Genomic_DNA"/>
</dbReference>
<keyword evidence="13" id="KW-1185">Reference proteome</keyword>
<evidence type="ECO:0000313" key="12">
    <source>
        <dbReference type="EMBL" id="KAG5262719.1"/>
    </source>
</evidence>
<dbReference type="Pfam" id="PF05186">
    <property type="entry name" value="Dpy-30"/>
    <property type="match status" value="1"/>
</dbReference>
<dbReference type="CDD" id="cd22966">
    <property type="entry name" value="DD_DYDC-like"/>
    <property type="match status" value="1"/>
</dbReference>
<feature type="compositionally biased region" description="Basic and acidic residues" evidence="11">
    <location>
        <begin position="62"/>
        <end position="91"/>
    </location>
</feature>
<evidence type="ECO:0000256" key="1">
    <source>
        <dbReference type="ARBA" id="ARBA00004611"/>
    </source>
</evidence>
<evidence type="ECO:0000256" key="4">
    <source>
        <dbReference type="ARBA" id="ARBA00022846"/>
    </source>
</evidence>
<protein>
    <recommendedName>
        <fullName evidence="10">DPY30 domain-containing protein 1</fullName>
    </recommendedName>
</protein>
<dbReference type="FunFam" id="1.20.890.10:FF:000009">
    <property type="entry name" value="DPY30 domain-containing protein 1"/>
    <property type="match status" value="1"/>
</dbReference>
<evidence type="ECO:0000256" key="8">
    <source>
        <dbReference type="ARBA" id="ARBA00058296"/>
    </source>
</evidence>
<keyword evidence="4" id="KW-0282">Flagellum</keyword>
<dbReference type="InterPro" id="IPR007858">
    <property type="entry name" value="Dpy-30_motif"/>
</dbReference>
<feature type="compositionally biased region" description="Polar residues" evidence="11">
    <location>
        <begin position="149"/>
        <end position="166"/>
    </location>
</feature>
<comment type="subcellular location">
    <subcellularLocation>
        <location evidence="1">Cytoplasm</location>
        <location evidence="1">Cytoskeleton</location>
        <location evidence="1">Flagellum axoneme</location>
    </subcellularLocation>
</comment>
<comment type="similarity">
    <text evidence="2">Belongs to the dpy-30 family.</text>
</comment>
<comment type="function">
    <text evidence="8">Functions as part of axonemal radial spoke complexes that play an important part in the motility of sperm and cilia. Plays a crucial role during acrosome biogenesis.</text>
</comment>
<evidence type="ECO:0000256" key="11">
    <source>
        <dbReference type="SAM" id="MobiDB-lite"/>
    </source>
</evidence>
<proteinExistence type="inferred from homology"/>
<evidence type="ECO:0000256" key="10">
    <source>
        <dbReference type="ARBA" id="ARBA00068754"/>
    </source>
</evidence>
<keyword evidence="6" id="KW-0206">Cytoskeleton</keyword>
<dbReference type="Gene3D" id="1.20.890.10">
    <property type="entry name" value="cAMP-dependent protein kinase regulatory subunit, dimerization-anchoring domain"/>
    <property type="match status" value="1"/>
</dbReference>
<accession>A0AAV6FJV5</accession>
<organism evidence="12 13">
    <name type="scientific">Alosa alosa</name>
    <name type="common">allis shad</name>
    <dbReference type="NCBI Taxonomy" id="278164"/>
    <lineage>
        <taxon>Eukaryota</taxon>
        <taxon>Metazoa</taxon>
        <taxon>Chordata</taxon>
        <taxon>Craniata</taxon>
        <taxon>Vertebrata</taxon>
        <taxon>Euteleostomi</taxon>
        <taxon>Actinopterygii</taxon>
        <taxon>Neopterygii</taxon>
        <taxon>Teleostei</taxon>
        <taxon>Clupei</taxon>
        <taxon>Clupeiformes</taxon>
        <taxon>Clupeoidei</taxon>
        <taxon>Clupeidae</taxon>
        <taxon>Alosa</taxon>
    </lineage>
</organism>
<name>A0AAV6FJV5_9TELE</name>
<dbReference type="GO" id="GO:0048188">
    <property type="term" value="C:Set1C/COMPASS complex"/>
    <property type="evidence" value="ECO:0007669"/>
    <property type="project" value="InterPro"/>
</dbReference>